<keyword evidence="6 10" id="KW-0547">Nucleotide-binding</keyword>
<dbReference type="Gene3D" id="3.10.20.90">
    <property type="entry name" value="Phosphatidylinositol 3-kinase Catalytic Subunit, Chain A, domain 1"/>
    <property type="match status" value="1"/>
</dbReference>
<evidence type="ECO:0000256" key="9">
    <source>
        <dbReference type="ARBA" id="ARBA00023294"/>
    </source>
</evidence>
<evidence type="ECO:0000256" key="3">
    <source>
        <dbReference type="ARBA" id="ARBA00022527"/>
    </source>
</evidence>
<evidence type="ECO:0000313" key="14">
    <source>
        <dbReference type="EMBL" id="RZB65447.1"/>
    </source>
</evidence>
<keyword evidence="8 10" id="KW-0067">ATP-binding</keyword>
<dbReference type="GO" id="GO:0005737">
    <property type="term" value="C:cytoplasm"/>
    <property type="evidence" value="ECO:0007669"/>
    <property type="project" value="UniProtKB-SubCell"/>
</dbReference>
<dbReference type="PROSITE" id="PS50011">
    <property type="entry name" value="PROTEIN_KINASE_DOM"/>
    <property type="match status" value="1"/>
</dbReference>
<accession>A0A445GW23</accession>
<dbReference type="InterPro" id="IPR001245">
    <property type="entry name" value="Ser-Thr/Tyr_kinase_cat_dom"/>
</dbReference>
<organism evidence="13 15">
    <name type="scientific">Glycine soja</name>
    <name type="common">Wild soybean</name>
    <dbReference type="NCBI Taxonomy" id="3848"/>
    <lineage>
        <taxon>Eukaryota</taxon>
        <taxon>Viridiplantae</taxon>
        <taxon>Streptophyta</taxon>
        <taxon>Embryophyta</taxon>
        <taxon>Tracheophyta</taxon>
        <taxon>Spermatophyta</taxon>
        <taxon>Magnoliopsida</taxon>
        <taxon>eudicotyledons</taxon>
        <taxon>Gunneridae</taxon>
        <taxon>Pentapetalae</taxon>
        <taxon>rosids</taxon>
        <taxon>fabids</taxon>
        <taxon>Fabales</taxon>
        <taxon>Fabaceae</taxon>
        <taxon>Papilionoideae</taxon>
        <taxon>50 kb inversion clade</taxon>
        <taxon>NPAAA clade</taxon>
        <taxon>indigoferoid/millettioid clade</taxon>
        <taxon>Phaseoleae</taxon>
        <taxon>Glycine</taxon>
        <taxon>Glycine subgen. Soja</taxon>
    </lineage>
</organism>
<dbReference type="Gene3D" id="3.30.200.20">
    <property type="entry name" value="Phosphorylase Kinase, domain 1"/>
    <property type="match status" value="1"/>
</dbReference>
<dbReference type="Pfam" id="PF07714">
    <property type="entry name" value="PK_Tyr_Ser-Thr"/>
    <property type="match status" value="1"/>
</dbReference>
<dbReference type="InterPro" id="IPR050167">
    <property type="entry name" value="Ser_Thr_protein_kinase"/>
</dbReference>
<sequence length="1411" mass="152368">MAFEQNSVPVARVAEEPLVLPATTAAVAGAVPIFYPASVADAGLVGVGYGNVASVGGGGAAATWCVRPAVPVHNHNHSVNPAVGFSHAPSFTNRVATAAGGSNGVDVSGSFVAASHGYPMNLGSNWVATSNGNGLDSSNSSNSISNINGNGSGLQGNVKAISNASDHVGGVGVGSISNTPASQRTDPVSEEGGDDSVSGQKMKLMCSYGGKILPRPSDGMLRYVGGHTRIISVRRDVSFNDLVQKMVGTFGQAVVIKYQLPDEDLDALVSVSCPDDLENMMEEYERLIERCPDGSPKLRVFLFCAAELDPSGMVQFVNLDDGGMKYVEAVNGITDGIGGKLTRKASYTSAASTQNSDLSGVDALDSSNAARGDVSGVHVPLSGTLSPEGIVVASRDTAAANSVVSEPGVSYTDASVVSLGIRAVNSGPTHTPPVQNEVEFEKSVSVNFSHPQFGVQQLGSEIPPSAPLQTFVDTHQEVMNHADYVQLPPHMGFPNPQLLGKPCSIYSQQFHDNTSRFGSHHVIPAVQMTMTQPFSHAGVRPSVIQPQTFMQPQQNRLDQYNDDNTSGLRIHQLPAEQSYNAYPVQVPFGGNYGWVHVPLAEHVIFPDAFVPQQPVMIPEKVQRVEDCYMCQKKLPHSHSDPVVQDLRNSCAGTIPDSVPSFYSVPMGENSRAQATNMVLVTAPMKEDNIEQAVETRPKVISKLDTPAGVPSTDTTGLSLESEGEKVYIQKLDWSDHPRNAVVQEAVVRTGEKQSPTDGLMGTSPLSYQDDVARQHIVPVENWAKEDALVAKPVNNDIPFVGGTSVENSDCMVQQCPTEYTNELASTISKADAVENWISQDLLKPIDGRLDNPKIGNPENFLNNDKFDYSTQHAVEKKGVVSDNNHGKSKLTTGANQINMMDMLPSSTVEYNEVTQPPVWGIPGSNPQSKSGNLHKDDAVLSSVPPSVRLGDVQDSSNSLFSNQDLWNIHSTYFPPPRPNKVALKKETYSNKDQLCEIPGNSGEQNLESQIDNGLYQTFKQNLTLEEAKSAKVSSEDRQLQAVAEGLAASVLHSSTSSNLDLHARDVSHHEDTGNEDVQNNQTDIQHNDKTQDLKSQLPEKANFGFPVSDVGALQVIKNCDLEELIELGSGTFGTVYHGKWRGTDVAIKRINDRCFAGKPSEQERLRADFWNEAIKLADLHHPNVVAFYGVVLDGPGGSVATVTEYMVNGSLRNALQKNGRNLDKRKRLLIAMDVAFGMEYLHGKNIVHFDLKSDNLLVNLRDPHRPICKVGDLGLSKVKCQTLISGGVRGTLPWMAPELLNGSSSLVSEKVDVFSFGIVMWELFTGEEPYADLHYGAIIGGIVNNTLRPPVPEFCDPEWRLLMERCWSSEPSERPSFTEIANGLRSMATKISPKGQNQQQQPAVPQSQVQK</sequence>
<evidence type="ECO:0000313" key="13">
    <source>
        <dbReference type="EMBL" id="RZB65446.1"/>
    </source>
</evidence>
<dbReference type="EMBL" id="QZWG01000015">
    <property type="protein sequence ID" value="RZB65447.1"/>
    <property type="molecule type" value="Genomic_DNA"/>
</dbReference>
<dbReference type="SMART" id="SM00220">
    <property type="entry name" value="S_TKc"/>
    <property type="match status" value="1"/>
</dbReference>
<evidence type="ECO:0000256" key="11">
    <source>
        <dbReference type="SAM" id="MobiDB-lite"/>
    </source>
</evidence>
<keyword evidence="2" id="KW-0963">Cytoplasm</keyword>
<dbReference type="GO" id="GO:0004674">
    <property type="term" value="F:protein serine/threonine kinase activity"/>
    <property type="evidence" value="ECO:0007669"/>
    <property type="project" value="UniProtKB-KW"/>
</dbReference>
<dbReference type="InterPro" id="IPR017441">
    <property type="entry name" value="Protein_kinase_ATP_BS"/>
</dbReference>
<evidence type="ECO:0000256" key="10">
    <source>
        <dbReference type="PROSITE-ProRule" id="PRU10141"/>
    </source>
</evidence>
<evidence type="ECO:0000256" key="5">
    <source>
        <dbReference type="ARBA" id="ARBA00022679"/>
    </source>
</evidence>
<protein>
    <submittedName>
        <fullName evidence="13">Serine/threonine-protein kinase CTR1 isoform A</fullName>
    </submittedName>
    <submittedName>
        <fullName evidence="14">Serine/threonine-protein kinase CTR1 isoform B</fullName>
    </submittedName>
</protein>
<feature type="binding site" evidence="10">
    <location>
        <position position="1158"/>
    </location>
    <ligand>
        <name>ATP</name>
        <dbReference type="ChEBI" id="CHEBI:30616"/>
    </ligand>
</feature>
<dbReference type="Gene3D" id="1.10.510.10">
    <property type="entry name" value="Transferase(Phosphotransferase) domain 1"/>
    <property type="match status" value="1"/>
</dbReference>
<evidence type="ECO:0000313" key="15">
    <source>
        <dbReference type="Proteomes" id="UP000289340"/>
    </source>
</evidence>
<feature type="region of interest" description="Disordered" evidence="11">
    <location>
        <begin position="1388"/>
        <end position="1411"/>
    </location>
</feature>
<evidence type="ECO:0000256" key="1">
    <source>
        <dbReference type="ARBA" id="ARBA00004496"/>
    </source>
</evidence>
<gene>
    <name evidence="13" type="ORF">D0Y65_041487</name>
</gene>
<evidence type="ECO:0000256" key="8">
    <source>
        <dbReference type="ARBA" id="ARBA00022840"/>
    </source>
</evidence>
<dbReference type="PROSITE" id="PS00107">
    <property type="entry name" value="PROTEIN_KINASE_ATP"/>
    <property type="match status" value="1"/>
</dbReference>
<dbReference type="PROSITE" id="PS00108">
    <property type="entry name" value="PROTEIN_KINASE_ST"/>
    <property type="match status" value="1"/>
</dbReference>
<dbReference type="Gramene" id="XM_028348432.1">
    <property type="protein sequence ID" value="XP_028204233.1"/>
    <property type="gene ID" value="LOC114388100"/>
</dbReference>
<feature type="region of interest" description="Disordered" evidence="11">
    <location>
        <begin position="171"/>
        <end position="199"/>
    </location>
</feature>
<dbReference type="SUPFAM" id="SSF54277">
    <property type="entry name" value="CAD &amp; PB1 domains"/>
    <property type="match status" value="1"/>
</dbReference>
<feature type="compositionally biased region" description="Low complexity" evidence="11">
    <location>
        <begin position="1396"/>
        <end position="1411"/>
    </location>
</feature>
<dbReference type="FunFam" id="3.30.200.20:FF:000081">
    <property type="entry name" value="Octicosapeptide/phox/Bem1p domain kinase superfamily protein"/>
    <property type="match status" value="1"/>
</dbReference>
<keyword evidence="15" id="KW-1185">Reference proteome</keyword>
<dbReference type="GO" id="GO:0005524">
    <property type="term" value="F:ATP binding"/>
    <property type="evidence" value="ECO:0007669"/>
    <property type="project" value="UniProtKB-UniRule"/>
</dbReference>
<dbReference type="PANTHER" id="PTHR23257">
    <property type="entry name" value="SERINE-THREONINE PROTEIN KINASE"/>
    <property type="match status" value="1"/>
</dbReference>
<dbReference type="Proteomes" id="UP000289340">
    <property type="component" value="Chromosome 15"/>
</dbReference>
<dbReference type="GO" id="GO:0009734">
    <property type="term" value="P:auxin-activated signaling pathway"/>
    <property type="evidence" value="ECO:0007669"/>
    <property type="project" value="UniProtKB-KW"/>
</dbReference>
<evidence type="ECO:0000256" key="6">
    <source>
        <dbReference type="ARBA" id="ARBA00022741"/>
    </source>
</evidence>
<keyword evidence="4" id="KW-0597">Phosphoprotein</keyword>
<comment type="subcellular location">
    <subcellularLocation>
        <location evidence="1">Cytoplasm</location>
    </subcellularLocation>
</comment>
<keyword evidence="9" id="KW-0927">Auxin signaling pathway</keyword>
<dbReference type="CDD" id="cd13999">
    <property type="entry name" value="STKc_MAP3K-like"/>
    <property type="match status" value="1"/>
</dbReference>
<dbReference type="Gramene" id="XM_028348434.1">
    <property type="protein sequence ID" value="XP_028204235.1"/>
    <property type="gene ID" value="LOC114388100"/>
</dbReference>
<dbReference type="InterPro" id="IPR000270">
    <property type="entry name" value="PB1_dom"/>
</dbReference>
<reference evidence="13 15" key="1">
    <citation type="submission" date="2018-09" db="EMBL/GenBank/DDBJ databases">
        <title>A high-quality reference genome of wild soybean provides a powerful tool to mine soybean genomes.</title>
        <authorList>
            <person name="Xie M."/>
            <person name="Chung C.Y.L."/>
            <person name="Li M.-W."/>
            <person name="Wong F.-L."/>
            <person name="Chan T.-F."/>
            <person name="Lam H.-M."/>
        </authorList>
    </citation>
    <scope>NUCLEOTIDE SEQUENCE [LARGE SCALE GENOMIC DNA]</scope>
    <source>
        <strain evidence="15">cv. W05</strain>
        <tissue evidence="13">Hypocotyl of etiolated seedlings</tissue>
    </source>
</reference>
<evidence type="ECO:0000256" key="7">
    <source>
        <dbReference type="ARBA" id="ARBA00022777"/>
    </source>
</evidence>
<evidence type="ECO:0000256" key="4">
    <source>
        <dbReference type="ARBA" id="ARBA00022553"/>
    </source>
</evidence>
<keyword evidence="5" id="KW-0808">Transferase</keyword>
<feature type="domain" description="Protein kinase" evidence="12">
    <location>
        <begin position="1121"/>
        <end position="1388"/>
    </location>
</feature>
<keyword evidence="7 13" id="KW-0418">Kinase</keyword>
<dbReference type="PANTHER" id="PTHR23257:SF967">
    <property type="entry name" value="OCTICOSAPEPTIDE_PHOX_BEM1P DOMAIN KINASE SUPERFAMILY PROTEIN"/>
    <property type="match status" value="1"/>
</dbReference>
<evidence type="ECO:0000256" key="2">
    <source>
        <dbReference type="ARBA" id="ARBA00022490"/>
    </source>
</evidence>
<dbReference type="SUPFAM" id="SSF56112">
    <property type="entry name" value="Protein kinase-like (PK-like)"/>
    <property type="match status" value="1"/>
</dbReference>
<dbReference type="SMART" id="SM00666">
    <property type="entry name" value="PB1"/>
    <property type="match status" value="1"/>
</dbReference>
<name>A0A445GW23_GLYSO</name>
<dbReference type="FunFam" id="1.10.510.10:FF:000142">
    <property type="entry name" value="Octicosapeptide/phox/Bem1p domain kinase superfamily protein"/>
    <property type="match status" value="1"/>
</dbReference>
<dbReference type="Gramene" id="XM_028348433.1">
    <property type="protein sequence ID" value="XP_028204234.1"/>
    <property type="gene ID" value="LOC114388100"/>
</dbReference>
<dbReference type="PRINTS" id="PR00109">
    <property type="entry name" value="TYRKINASE"/>
</dbReference>
<dbReference type="InterPro" id="IPR000719">
    <property type="entry name" value="Prot_kinase_dom"/>
</dbReference>
<evidence type="ECO:0000259" key="12">
    <source>
        <dbReference type="PROSITE" id="PS50011"/>
    </source>
</evidence>
<dbReference type="CDD" id="cd06410">
    <property type="entry name" value="PB1_UP2"/>
    <property type="match status" value="1"/>
</dbReference>
<dbReference type="Pfam" id="PF00564">
    <property type="entry name" value="PB1"/>
    <property type="match status" value="1"/>
</dbReference>
<feature type="compositionally biased region" description="Polar residues" evidence="11">
    <location>
        <begin position="175"/>
        <end position="186"/>
    </location>
</feature>
<proteinExistence type="predicted"/>
<dbReference type="GO" id="GO:0010928">
    <property type="term" value="P:regulation of auxin mediated signaling pathway"/>
    <property type="evidence" value="ECO:0007669"/>
    <property type="project" value="UniProtKB-ARBA"/>
</dbReference>
<dbReference type="EMBL" id="QZWG01000015">
    <property type="protein sequence ID" value="RZB65446.1"/>
    <property type="molecule type" value="Genomic_DNA"/>
</dbReference>
<dbReference type="InterPro" id="IPR011009">
    <property type="entry name" value="Kinase-like_dom_sf"/>
</dbReference>
<comment type="caution">
    <text evidence="13">The sequence shown here is derived from an EMBL/GenBank/DDBJ whole genome shotgun (WGS) entry which is preliminary data.</text>
</comment>
<dbReference type="FunFam" id="3.10.20.90:FF:000058">
    <property type="entry name" value="Octicosapeptide/phox/Bem1p domain kinase superfamily protein"/>
    <property type="match status" value="1"/>
</dbReference>
<keyword evidence="3" id="KW-0723">Serine/threonine-protein kinase</keyword>
<dbReference type="InterPro" id="IPR008271">
    <property type="entry name" value="Ser/Thr_kinase_AS"/>
</dbReference>